<reference evidence="1" key="1">
    <citation type="submission" date="2011-02" db="EMBL/GenBank/DDBJ databases">
        <title>The genome of the leaf-cutting ant Acromyrmex echinatior suggests key adaptations to social evolution and fungus farming.</title>
        <authorList>
            <person name="Nygaard S."/>
            <person name="Zhang G."/>
        </authorList>
    </citation>
    <scope>NUCLEOTIDE SEQUENCE</scope>
</reference>
<dbReference type="InParanoid" id="F4WXY7"/>
<gene>
    <name evidence="1" type="ORF">G5I_10842</name>
</gene>
<dbReference type="AlphaFoldDB" id="F4WXY7"/>
<sequence>MAQTFAGTQKHVRDCEISRKNSDETNVLLSLVETASPRKEERSSDAYRRRFVVKVETDTQGSILDHLDVHSNVWRGSQRESRIPPLEIPFIDDPEYRHRASSKKPEAPIKRESGRSPAHFSIWRINARWLDDNSKVYRPRISSFQATSIFATKLLGYSTLAGFMGLT</sequence>
<keyword evidence="2" id="KW-1185">Reference proteome</keyword>
<protein>
    <submittedName>
        <fullName evidence="1">Uncharacterized protein</fullName>
    </submittedName>
</protein>
<name>F4WXY7_ACREC</name>
<dbReference type="EMBL" id="GL888434">
    <property type="protein sequence ID" value="EGI60923.1"/>
    <property type="molecule type" value="Genomic_DNA"/>
</dbReference>
<accession>F4WXY7</accession>
<evidence type="ECO:0000313" key="2">
    <source>
        <dbReference type="Proteomes" id="UP000007755"/>
    </source>
</evidence>
<proteinExistence type="predicted"/>
<organism evidence="2">
    <name type="scientific">Acromyrmex echinatior</name>
    <name type="common">Panamanian leafcutter ant</name>
    <name type="synonym">Acromyrmex octospinosus echinatior</name>
    <dbReference type="NCBI Taxonomy" id="103372"/>
    <lineage>
        <taxon>Eukaryota</taxon>
        <taxon>Metazoa</taxon>
        <taxon>Ecdysozoa</taxon>
        <taxon>Arthropoda</taxon>
        <taxon>Hexapoda</taxon>
        <taxon>Insecta</taxon>
        <taxon>Pterygota</taxon>
        <taxon>Neoptera</taxon>
        <taxon>Endopterygota</taxon>
        <taxon>Hymenoptera</taxon>
        <taxon>Apocrita</taxon>
        <taxon>Aculeata</taxon>
        <taxon>Formicoidea</taxon>
        <taxon>Formicidae</taxon>
        <taxon>Myrmicinae</taxon>
        <taxon>Acromyrmex</taxon>
    </lineage>
</organism>
<evidence type="ECO:0000313" key="1">
    <source>
        <dbReference type="EMBL" id="EGI60923.1"/>
    </source>
</evidence>
<dbReference type="Proteomes" id="UP000007755">
    <property type="component" value="Unassembled WGS sequence"/>
</dbReference>